<dbReference type="GO" id="GO:0000126">
    <property type="term" value="C:transcription factor TFIIIB complex"/>
    <property type="evidence" value="ECO:0007669"/>
    <property type="project" value="TreeGrafter"/>
</dbReference>
<evidence type="ECO:0000313" key="3">
    <source>
        <dbReference type="Ensembl" id="ENSMAMP00000003165.2"/>
    </source>
</evidence>
<feature type="compositionally biased region" description="Acidic residues" evidence="1">
    <location>
        <begin position="360"/>
        <end position="374"/>
    </location>
</feature>
<feature type="compositionally biased region" description="Polar residues" evidence="1">
    <location>
        <begin position="1617"/>
        <end position="1635"/>
    </location>
</feature>
<feature type="compositionally biased region" description="Low complexity" evidence="1">
    <location>
        <begin position="947"/>
        <end position="963"/>
    </location>
</feature>
<reference evidence="3" key="2">
    <citation type="submission" date="2025-09" db="UniProtKB">
        <authorList>
            <consortium name="Ensembl"/>
        </authorList>
    </citation>
    <scope>IDENTIFICATION</scope>
</reference>
<dbReference type="SMART" id="SM00717">
    <property type="entry name" value="SANT"/>
    <property type="match status" value="1"/>
</dbReference>
<feature type="compositionally biased region" description="Polar residues" evidence="1">
    <location>
        <begin position="25"/>
        <end position="48"/>
    </location>
</feature>
<feature type="compositionally biased region" description="Polar residues" evidence="1">
    <location>
        <begin position="1901"/>
        <end position="1921"/>
    </location>
</feature>
<feature type="compositionally biased region" description="Basic and acidic residues" evidence="1">
    <location>
        <begin position="1237"/>
        <end position="1250"/>
    </location>
</feature>
<feature type="compositionally biased region" description="Basic residues" evidence="1">
    <location>
        <begin position="513"/>
        <end position="538"/>
    </location>
</feature>
<feature type="region of interest" description="Disordered" evidence="1">
    <location>
        <begin position="1155"/>
        <end position="1325"/>
    </location>
</feature>
<feature type="compositionally biased region" description="Basic residues" evidence="1">
    <location>
        <begin position="1195"/>
        <end position="1204"/>
    </location>
</feature>
<dbReference type="Ensembl" id="ENSMAMT00000003234.2">
    <property type="protein sequence ID" value="ENSMAMP00000003165.2"/>
    <property type="gene ID" value="ENSMAMG00000002156.2"/>
</dbReference>
<feature type="region of interest" description="Disordered" evidence="1">
    <location>
        <begin position="319"/>
        <end position="377"/>
    </location>
</feature>
<dbReference type="Proteomes" id="UP000261640">
    <property type="component" value="Unplaced"/>
</dbReference>
<feature type="compositionally biased region" description="Polar residues" evidence="1">
    <location>
        <begin position="1174"/>
        <end position="1194"/>
    </location>
</feature>
<dbReference type="CDD" id="cd00167">
    <property type="entry name" value="SANT"/>
    <property type="match status" value="1"/>
</dbReference>
<dbReference type="Pfam" id="PF15963">
    <property type="entry name" value="Myb_DNA-bind_7"/>
    <property type="match status" value="1"/>
</dbReference>
<keyword evidence="4" id="KW-1185">Reference proteome</keyword>
<feature type="region of interest" description="Disordered" evidence="1">
    <location>
        <begin position="1658"/>
        <end position="1784"/>
    </location>
</feature>
<dbReference type="SUPFAM" id="SSF46689">
    <property type="entry name" value="Homeodomain-like"/>
    <property type="match status" value="1"/>
</dbReference>
<feature type="region of interest" description="Disordered" evidence="1">
    <location>
        <begin position="513"/>
        <end position="815"/>
    </location>
</feature>
<feature type="compositionally biased region" description="Polar residues" evidence="1">
    <location>
        <begin position="1036"/>
        <end position="1048"/>
    </location>
</feature>
<feature type="compositionally biased region" description="Polar residues" evidence="1">
    <location>
        <begin position="1284"/>
        <end position="1314"/>
    </location>
</feature>
<feature type="domain" description="Myb-like" evidence="2">
    <location>
        <begin position="431"/>
        <end position="479"/>
    </location>
</feature>
<dbReference type="InterPro" id="IPR001005">
    <property type="entry name" value="SANT/Myb"/>
</dbReference>
<dbReference type="STRING" id="205130.ENSMAMP00000003165"/>
<feature type="region of interest" description="Disordered" evidence="1">
    <location>
        <begin position="1617"/>
        <end position="1642"/>
    </location>
</feature>
<feature type="compositionally biased region" description="Polar residues" evidence="1">
    <location>
        <begin position="1658"/>
        <end position="1681"/>
    </location>
</feature>
<feature type="compositionally biased region" description="Basic residues" evidence="1">
    <location>
        <begin position="1946"/>
        <end position="1955"/>
    </location>
</feature>
<feature type="compositionally biased region" description="Polar residues" evidence="1">
    <location>
        <begin position="1365"/>
        <end position="1384"/>
    </location>
</feature>
<feature type="compositionally biased region" description="Polar residues" evidence="1">
    <location>
        <begin position="1006"/>
        <end position="1021"/>
    </location>
</feature>
<evidence type="ECO:0000256" key="1">
    <source>
        <dbReference type="SAM" id="MobiDB-lite"/>
    </source>
</evidence>
<feature type="compositionally biased region" description="Polar residues" evidence="1">
    <location>
        <begin position="1207"/>
        <end position="1234"/>
    </location>
</feature>
<feature type="compositionally biased region" description="Basic and acidic residues" evidence="1">
    <location>
        <begin position="1512"/>
        <end position="1525"/>
    </location>
</feature>
<feature type="compositionally biased region" description="Polar residues" evidence="1">
    <location>
        <begin position="1711"/>
        <end position="1731"/>
    </location>
</feature>
<feature type="compositionally biased region" description="Polar residues" evidence="1">
    <location>
        <begin position="985"/>
        <end position="999"/>
    </location>
</feature>
<feature type="compositionally biased region" description="Basic and acidic residues" evidence="1">
    <location>
        <begin position="931"/>
        <end position="943"/>
    </location>
</feature>
<feature type="compositionally biased region" description="Polar residues" evidence="1">
    <location>
        <begin position="1475"/>
        <end position="1486"/>
    </location>
</feature>
<feature type="compositionally biased region" description="Basic residues" evidence="1">
    <location>
        <begin position="1695"/>
        <end position="1704"/>
    </location>
</feature>
<feature type="compositionally biased region" description="Polar residues" evidence="1">
    <location>
        <begin position="1502"/>
        <end position="1511"/>
    </location>
</feature>
<feature type="compositionally biased region" description="Polar residues" evidence="1">
    <location>
        <begin position="1446"/>
        <end position="1460"/>
    </location>
</feature>
<feature type="region of interest" description="Disordered" evidence="1">
    <location>
        <begin position="1847"/>
        <end position="2102"/>
    </location>
</feature>
<feature type="compositionally biased region" description="Polar residues" evidence="1">
    <location>
        <begin position="1760"/>
        <end position="1783"/>
    </location>
</feature>
<feature type="compositionally biased region" description="Polar residues" evidence="1">
    <location>
        <begin position="199"/>
        <end position="208"/>
    </location>
</feature>
<feature type="compositionally biased region" description="Polar residues" evidence="1">
    <location>
        <begin position="2009"/>
        <end position="2033"/>
    </location>
</feature>
<proteinExistence type="predicted"/>
<feature type="region of interest" description="Disordered" evidence="1">
    <location>
        <begin position="1107"/>
        <end position="1126"/>
    </location>
</feature>
<feature type="compositionally biased region" description="Low complexity" evidence="1">
    <location>
        <begin position="128"/>
        <end position="139"/>
    </location>
</feature>
<protein>
    <submittedName>
        <fullName evidence="3">Uncharacterized LOC113124501</fullName>
    </submittedName>
</protein>
<feature type="compositionally biased region" description="Low complexity" evidence="1">
    <location>
        <begin position="2063"/>
        <end position="2082"/>
    </location>
</feature>
<evidence type="ECO:0000259" key="2">
    <source>
        <dbReference type="SMART" id="SM00717"/>
    </source>
</evidence>
<feature type="compositionally biased region" description="Polar residues" evidence="1">
    <location>
        <begin position="1392"/>
        <end position="1419"/>
    </location>
</feature>
<dbReference type="InterPro" id="IPR009057">
    <property type="entry name" value="Homeodomain-like_sf"/>
</dbReference>
<dbReference type="PANTHER" id="PTHR22929:SF0">
    <property type="entry name" value="TRANSCRIPTION FACTOR TFIIIB COMPONENT B'' HOMOLOG"/>
    <property type="match status" value="1"/>
</dbReference>
<accession>A0A3Q3RJT4</accession>
<feature type="region of interest" description="Disordered" evidence="1">
    <location>
        <begin position="924"/>
        <end position="1048"/>
    </location>
</feature>
<dbReference type="GeneTree" id="ENSGT00390000012762"/>
<name>A0A3Q3RJT4_9TELE</name>
<feature type="compositionally biased region" description="Polar residues" evidence="1">
    <location>
        <begin position="1956"/>
        <end position="1965"/>
    </location>
</feature>
<dbReference type="GO" id="GO:0001156">
    <property type="term" value="F:TFIIIC-class transcription factor complex binding"/>
    <property type="evidence" value="ECO:0007669"/>
    <property type="project" value="TreeGrafter"/>
</dbReference>
<feature type="compositionally biased region" description="Basic and acidic residues" evidence="1">
    <location>
        <begin position="796"/>
        <end position="815"/>
    </location>
</feature>
<reference evidence="3" key="1">
    <citation type="submission" date="2025-08" db="UniProtKB">
        <authorList>
            <consortium name="Ensembl"/>
        </authorList>
    </citation>
    <scope>IDENTIFICATION</scope>
</reference>
<evidence type="ECO:0000313" key="4">
    <source>
        <dbReference type="Proteomes" id="UP000261640"/>
    </source>
</evidence>
<dbReference type="InterPro" id="IPR039467">
    <property type="entry name" value="TFIIIB_B''_Myb"/>
</dbReference>
<feature type="region of interest" description="Disordered" evidence="1">
    <location>
        <begin position="1339"/>
        <end position="1525"/>
    </location>
</feature>
<feature type="compositionally biased region" description="Acidic residues" evidence="1">
    <location>
        <begin position="543"/>
        <end position="569"/>
    </location>
</feature>
<organism evidence="3 4">
    <name type="scientific">Mastacembelus armatus</name>
    <name type="common">zig-zag eel</name>
    <dbReference type="NCBI Taxonomy" id="205130"/>
    <lineage>
        <taxon>Eukaryota</taxon>
        <taxon>Metazoa</taxon>
        <taxon>Chordata</taxon>
        <taxon>Craniata</taxon>
        <taxon>Vertebrata</taxon>
        <taxon>Euteleostomi</taxon>
        <taxon>Actinopterygii</taxon>
        <taxon>Neopterygii</taxon>
        <taxon>Teleostei</taxon>
        <taxon>Neoteleostei</taxon>
        <taxon>Acanthomorphata</taxon>
        <taxon>Anabantaria</taxon>
        <taxon>Synbranchiformes</taxon>
        <taxon>Mastacembelidae</taxon>
        <taxon>Mastacembelus</taxon>
    </lineage>
</organism>
<dbReference type="GO" id="GO:0070898">
    <property type="term" value="P:RNA polymerase III preinitiation complex assembly"/>
    <property type="evidence" value="ECO:0007669"/>
    <property type="project" value="TreeGrafter"/>
</dbReference>
<sequence>MFRRSRFSIRPNVGTAGRIAATPQEAPSGNQETNETPGDVSESVSATAVTDDKSVATPSEKATAPGDGGDQNGEGTSSSAAVQRRKRFAIKPKVAPGRPSAIARTPKSPVKAVSEILVEDPGSDLDKATTSSQTGSTATPRGLQSPRRRKPSEDSKQPKVQPKPTLISSESSGPSAVPPAEDLLKQTHLPADSGKQLELESTSESQVKQLPPRQPDKVPPSLPDKQAFEISEKAKTLVTSKSGVSLSSSAFSLSRLLNDPSDVQRLVKAQKLRELLKQERHKEKILKRAKARTKEYTLDPAKMTMSDLIRYLPMTNPLTSSLEDSAHDNETVVPTSPGRAESPERAQEPEACPKMASPREEEDDDDNDEEEEEALMVPQVKVAEDGSLIIDEESLTVEVQRAKGPNPAQDQDPIFERGSTTTYSSFRKGISSKPWSSEETDMFFLAVSMVGTDFSMICQLFPHRARAEIKNKFKKEERENAWRIDKAFRERRKLDIEYFSKLLEKIMEVQKNRKKLKSVAKKSQRKPNKRGKGKKAARKLSDVDEDDEDDENQVPDLEDEGEKENEDLCNEGGSDVSKPKRQCKRKTRQDASCKKPNKKNKMDEKSNEQGEDTEASLLEDPTNMDMSEKADNVNAAKDTVVKPAKLSQGRAPKPLVPLSRKKASPSSEDAGDGTVSDTASKDQVNKDGSPLTRASKRKPVNDDISSEEEDAIVQPPRPTRYGRVPKPTKLLTYPSELDADSSAAETTPTSPVGCAASAAADKPKCTTKRGRSSKPVSDQESKRPKLVILRASQSDHSSEESEHHLEQEVAEEQHSAEVEETIEELDILANMPDVLGISQDALCPDASCEEAQNETGTAEPCEHQLDLLVDVIDLLSSEQPEVSEVESYNEAVQTLLTIGNMPQLSQTTPGHISIQDHITGTTSVSANEASQHLEEEVASKPDAQEDSATSSVSAASSHTVTETSEIEATVEPQNSTTDDADMPVTKTTDQLCSEQSTGSDVDPSLRLQSSPESSKKNSPQTNRRRISMVKPKSGQPLRTTQPKSQTETSVLHTTELRHSVAPSLSQVTELLSAPEESTPKIPECTPAVVKNDGSCTGMSLTQEASCSQEVSVGQEEPGASENQSQCISDTQFTPISEHATETVSVAKLTDEKPLCQGEIPENDSHNPAMPATAVTESQVLSQKAQNEVSSACQSRRSRFQRVKPKLNLSQTSRIARSKAQTTQESVDKNSSLTPISKFHEKDPVCPRSAEKPSPASDLISSLDVGSTHSTPAEEMSTPEEKNTDAGSTESPCSNLVTSNSEVTGSQVELGSNVDSGPGQKGSRCPATFVTTINELPVSQKEEGDIGSAFQSGRTRLQHVKPKPTILQSPATKPQTTLDPVTQIQCADRSPESTDSTVAKVETQSVCSSSLPGEPSQSTDPDLVSVPSLRITHKPTEDTSGTEEQETNAGLDSCSESSEPNVLQRRPRFPKVKPNLRSSSRTVQSKVQPKDITLPSEQHHMDTNSNLTPEQQSVDHRGAQSELEPPERDCKHLMETHCSLNTEVLSFPKSAAAELEKSLDSANDKGTSSEGTVIATSWGAEKQLLLTDAVPENKNCEEFTAEAGPALQEDRNLDMSISDVQSLKDVSTESQTNSAYSILDPEESARPCLESNLDIKAQSAAQQCSETNQTSNDKSQGSVDTQSESDDSSISSRKAPVARRGRLIKPKPNLGRRTQPQRVQDITQTEADSGTCSHGVDASGSYSSISELRPDVQKPVEGANEQVNNKDSSNQIASTSNPERNQSHPGLAIFPDLLLEQVPSDPDEPFFILSLTEIPVCSSADVLDSAAEPLSYPSVTDASVLEQSVSGESLAAASGDGPPPDVSLPMSVQEADEKSLVSVKDTGSEPATCIEDSSMKSPPDTCESTTVQSPRCPSTLESSETETPPVKQRLRDTGRRAKLQVKPNCAKTKKVNKTLKRNTPQDSEQLSVLPEASGATVKAGVAVITEPQKGSGDYVETEKQLLTRAKSPKDSSSGAQTQTAKIRVTGSKNSTAPSSDPPPRKAVFSRSRITTPPTAEPSMTHEVTPTQTHSATSTSTTSPSQTQVDIEEIAGPSRLFSDPSPSTSQCAAVISVSQQSDCVESSSIEEEPTTVSQYFLSDIFIEVEEG</sequence>
<dbReference type="PANTHER" id="PTHR22929">
    <property type="entry name" value="RNA POLYMERASE III TRANSCRIPTION INITIATION FACTOR B"/>
    <property type="match status" value="1"/>
</dbReference>
<feature type="region of interest" description="Disordered" evidence="1">
    <location>
        <begin position="1"/>
        <end position="226"/>
    </location>
</feature>